<dbReference type="Gene3D" id="3.30.710.10">
    <property type="entry name" value="Potassium Channel Kv1.1, Chain A"/>
    <property type="match status" value="1"/>
</dbReference>
<dbReference type="Pfam" id="PF00651">
    <property type="entry name" value="BTB"/>
    <property type="match status" value="1"/>
</dbReference>
<dbReference type="InterPro" id="IPR011333">
    <property type="entry name" value="SKP1/BTB/POZ_sf"/>
</dbReference>
<feature type="region of interest" description="Disordered" evidence="4">
    <location>
        <begin position="447"/>
        <end position="466"/>
    </location>
</feature>
<dbReference type="InParanoid" id="A0A482WW35"/>
<keyword evidence="3" id="KW-0479">Metal-binding</keyword>
<feature type="domain" description="C2H2-type" evidence="5">
    <location>
        <begin position="383"/>
        <end position="410"/>
    </location>
</feature>
<evidence type="ECO:0000256" key="1">
    <source>
        <dbReference type="ARBA" id="ARBA00004123"/>
    </source>
</evidence>
<dbReference type="InterPro" id="IPR000210">
    <property type="entry name" value="BTB/POZ_dom"/>
</dbReference>
<feature type="compositionally biased region" description="Polar residues" evidence="4">
    <location>
        <begin position="134"/>
        <end position="144"/>
    </location>
</feature>
<dbReference type="GO" id="GO:0006357">
    <property type="term" value="P:regulation of transcription by RNA polymerase II"/>
    <property type="evidence" value="ECO:0007669"/>
    <property type="project" value="TreeGrafter"/>
</dbReference>
<evidence type="ECO:0000256" key="4">
    <source>
        <dbReference type="SAM" id="MobiDB-lite"/>
    </source>
</evidence>
<dbReference type="PANTHER" id="PTHR23110:SF99">
    <property type="entry name" value="BROAD-COMPLEX CORE PROTEIN ISOFORM 6"/>
    <property type="match status" value="1"/>
</dbReference>
<dbReference type="Proteomes" id="UP000291343">
    <property type="component" value="Unassembled WGS sequence"/>
</dbReference>
<feature type="domain" description="C2H2-type" evidence="5">
    <location>
        <begin position="353"/>
        <end position="381"/>
    </location>
</feature>
<name>A0A482WW35_LAOST</name>
<dbReference type="PANTHER" id="PTHR23110">
    <property type="entry name" value="BTB DOMAIN TRANSCRIPTION FACTOR"/>
    <property type="match status" value="1"/>
</dbReference>
<organism evidence="6 7">
    <name type="scientific">Laodelphax striatellus</name>
    <name type="common">Small brown planthopper</name>
    <name type="synonym">Delphax striatella</name>
    <dbReference type="NCBI Taxonomy" id="195883"/>
    <lineage>
        <taxon>Eukaryota</taxon>
        <taxon>Metazoa</taxon>
        <taxon>Ecdysozoa</taxon>
        <taxon>Arthropoda</taxon>
        <taxon>Hexapoda</taxon>
        <taxon>Insecta</taxon>
        <taxon>Pterygota</taxon>
        <taxon>Neoptera</taxon>
        <taxon>Paraneoptera</taxon>
        <taxon>Hemiptera</taxon>
        <taxon>Auchenorrhyncha</taxon>
        <taxon>Fulgoroidea</taxon>
        <taxon>Delphacidae</taxon>
        <taxon>Criomorphinae</taxon>
        <taxon>Laodelphax</taxon>
    </lineage>
</organism>
<dbReference type="GO" id="GO:0005634">
    <property type="term" value="C:nucleus"/>
    <property type="evidence" value="ECO:0007669"/>
    <property type="project" value="UniProtKB-SubCell"/>
</dbReference>
<reference evidence="6 7" key="1">
    <citation type="journal article" date="2017" name="Gigascience">
        <title>Genome sequence of the small brown planthopper, Laodelphax striatellus.</title>
        <authorList>
            <person name="Zhu J."/>
            <person name="Jiang F."/>
            <person name="Wang X."/>
            <person name="Yang P."/>
            <person name="Bao Y."/>
            <person name="Zhao W."/>
            <person name="Wang W."/>
            <person name="Lu H."/>
            <person name="Wang Q."/>
            <person name="Cui N."/>
            <person name="Li J."/>
            <person name="Chen X."/>
            <person name="Luo L."/>
            <person name="Yu J."/>
            <person name="Kang L."/>
            <person name="Cui F."/>
        </authorList>
    </citation>
    <scope>NUCLEOTIDE SEQUENCE [LARGE SCALE GENOMIC DNA]</scope>
    <source>
        <strain evidence="6">Lst14</strain>
    </source>
</reference>
<dbReference type="AlphaFoldDB" id="A0A482WW35"/>
<accession>A0A482WW35</accession>
<proteinExistence type="predicted"/>
<evidence type="ECO:0000313" key="6">
    <source>
        <dbReference type="EMBL" id="RZF37502.1"/>
    </source>
</evidence>
<dbReference type="OrthoDB" id="6606205at2759"/>
<feature type="compositionally biased region" description="Basic residues" evidence="4">
    <location>
        <begin position="201"/>
        <end position="214"/>
    </location>
</feature>
<feature type="compositionally biased region" description="Basic and acidic residues" evidence="4">
    <location>
        <begin position="107"/>
        <end position="126"/>
    </location>
</feature>
<comment type="caution">
    <text evidence="6">The sequence shown here is derived from an EMBL/GenBank/DDBJ whole genome shotgun (WGS) entry which is preliminary data.</text>
</comment>
<gene>
    <name evidence="6" type="ORF">LSTR_LSTR011889</name>
</gene>
<dbReference type="GO" id="GO:0008270">
    <property type="term" value="F:zinc ion binding"/>
    <property type="evidence" value="ECO:0007669"/>
    <property type="project" value="UniProtKB-KW"/>
</dbReference>
<dbReference type="Gene3D" id="3.30.160.60">
    <property type="entry name" value="Classic Zinc Finger"/>
    <property type="match status" value="1"/>
</dbReference>
<dbReference type="InterPro" id="IPR013087">
    <property type="entry name" value="Znf_C2H2_type"/>
</dbReference>
<dbReference type="PROSITE" id="PS50157">
    <property type="entry name" value="ZINC_FINGER_C2H2_2"/>
    <property type="match status" value="2"/>
</dbReference>
<feature type="compositionally biased region" description="Gly residues" evidence="4">
    <location>
        <begin position="255"/>
        <end position="265"/>
    </location>
</feature>
<dbReference type="GO" id="GO:0048513">
    <property type="term" value="P:animal organ development"/>
    <property type="evidence" value="ECO:0007669"/>
    <property type="project" value="UniProtKB-ARBA"/>
</dbReference>
<evidence type="ECO:0000256" key="2">
    <source>
        <dbReference type="ARBA" id="ARBA00023242"/>
    </source>
</evidence>
<dbReference type="EMBL" id="QKKF02024155">
    <property type="protein sequence ID" value="RZF37502.1"/>
    <property type="molecule type" value="Genomic_DNA"/>
</dbReference>
<feature type="compositionally biased region" description="Polar residues" evidence="4">
    <location>
        <begin position="152"/>
        <end position="165"/>
    </location>
</feature>
<feature type="region of interest" description="Disordered" evidence="4">
    <location>
        <begin position="72"/>
        <end position="215"/>
    </location>
</feature>
<dbReference type="PROSITE" id="PS00028">
    <property type="entry name" value="ZINC_FINGER_C2H2_1"/>
    <property type="match status" value="2"/>
</dbReference>
<keyword evidence="7" id="KW-1185">Reference proteome</keyword>
<feature type="compositionally biased region" description="Basic and acidic residues" evidence="4">
    <location>
        <begin position="89"/>
        <end position="98"/>
    </location>
</feature>
<evidence type="ECO:0000259" key="5">
    <source>
        <dbReference type="PROSITE" id="PS50157"/>
    </source>
</evidence>
<dbReference type="GO" id="GO:0048468">
    <property type="term" value="P:cell development"/>
    <property type="evidence" value="ECO:0007669"/>
    <property type="project" value="UniProtKB-ARBA"/>
</dbReference>
<feature type="region of interest" description="Disordered" evidence="4">
    <location>
        <begin position="247"/>
        <end position="268"/>
    </location>
</feature>
<protein>
    <recommendedName>
        <fullName evidence="5">C2H2-type domain-containing protein</fullName>
    </recommendedName>
</protein>
<dbReference type="SMART" id="SM00355">
    <property type="entry name" value="ZnF_C2H2"/>
    <property type="match status" value="2"/>
</dbReference>
<keyword evidence="3" id="KW-0862">Zinc</keyword>
<dbReference type="GO" id="GO:0003006">
    <property type="term" value="P:developmental process involved in reproduction"/>
    <property type="evidence" value="ECO:0007669"/>
    <property type="project" value="UniProtKB-ARBA"/>
</dbReference>
<sequence>MKQQHRLVIASSTPCKHPVIVLQDVVFEDLHALVEFIYHGEVNVHQQSLPSFLKTAEVLRVSGLTQQAEASAFSNATGGEKWCGSRGGEGGEERERERGHHHRSHRGERDRDRERESRGERERERPASAGDATDINQENSSTGHTTKRAKSDSQQQQQPTTNHSVTPDRDTKASNALRGDATGADCEEPPVDFSTNNNNNKSHHHHSQQQHHHHLLADLPSPLSELVKSEPMDLGCGGNNGGGSGDCNDADSIGSSGGGGGGGGEVAAALSDTTTQDRDDGGGGGGGMMTSHPSASSYLDSKLFAAATGASFNFSMAAALAADSLAGLNNHSHVSSADLAGTSQGAAALRKVFTCLACGKVLCSKASLKRHVADKHASRHEEYRCAICERVYCSRNSLMTHIYTYHKTRPGSADGGQGSQGSTAAQGGTALTGGMAAQLAALFPPPHLAGGSHHHHHSAAAADIKF</sequence>
<comment type="subcellular location">
    <subcellularLocation>
        <location evidence="1">Nucleus</location>
    </subcellularLocation>
</comment>
<evidence type="ECO:0000256" key="3">
    <source>
        <dbReference type="PROSITE-ProRule" id="PRU00042"/>
    </source>
</evidence>
<keyword evidence="2" id="KW-0539">Nucleus</keyword>
<evidence type="ECO:0000313" key="7">
    <source>
        <dbReference type="Proteomes" id="UP000291343"/>
    </source>
</evidence>
<dbReference type="InterPro" id="IPR051095">
    <property type="entry name" value="Dros_DevTransReg"/>
</dbReference>
<dbReference type="STRING" id="195883.A0A482WW35"/>
<keyword evidence="3" id="KW-0863">Zinc-finger</keyword>
<dbReference type="SUPFAM" id="SSF54695">
    <property type="entry name" value="POZ domain"/>
    <property type="match status" value="1"/>
</dbReference>